<keyword evidence="2" id="KW-0479">Metal-binding</keyword>
<protein>
    <submittedName>
        <fullName evidence="6">Endonuclease III domain-containing protein</fullName>
    </submittedName>
</protein>
<dbReference type="CDD" id="cd00056">
    <property type="entry name" value="ENDO3c"/>
    <property type="match status" value="1"/>
</dbReference>
<keyword evidence="3" id="KW-0408">Iron</keyword>
<evidence type="ECO:0000313" key="6">
    <source>
        <dbReference type="EMBL" id="RIP36046.1"/>
    </source>
</evidence>
<dbReference type="PANTHER" id="PTHR10359:SF19">
    <property type="entry name" value="DNA REPAIR GLYCOSYLASE MJ1434-RELATED"/>
    <property type="match status" value="1"/>
</dbReference>
<dbReference type="PANTHER" id="PTHR10359">
    <property type="entry name" value="A/G-SPECIFIC ADENINE GLYCOSYLASE/ENDONUCLEASE III"/>
    <property type="match status" value="1"/>
</dbReference>
<dbReference type="Gene3D" id="1.10.340.30">
    <property type="entry name" value="Hypothetical protein, domain 2"/>
    <property type="match status" value="1"/>
</dbReference>
<dbReference type="SMART" id="SM00478">
    <property type="entry name" value="ENDO3c"/>
    <property type="match status" value="1"/>
</dbReference>
<keyword evidence="4" id="KW-0411">Iron-sulfur</keyword>
<dbReference type="InterPro" id="IPR011257">
    <property type="entry name" value="DNA_glycosylase"/>
</dbReference>
<evidence type="ECO:0000256" key="2">
    <source>
        <dbReference type="ARBA" id="ARBA00022723"/>
    </source>
</evidence>
<dbReference type="Pfam" id="PF00730">
    <property type="entry name" value="HhH-GPD"/>
    <property type="match status" value="1"/>
</dbReference>
<feature type="domain" description="HhH-GPD" evidence="5">
    <location>
        <begin position="40"/>
        <end position="197"/>
    </location>
</feature>
<keyword evidence="6" id="KW-0378">Hydrolase</keyword>
<evidence type="ECO:0000256" key="3">
    <source>
        <dbReference type="ARBA" id="ARBA00023004"/>
    </source>
</evidence>
<sequence length="216" mass="25275">MEGKSLLDVNCLYRILFQHMGPQKWWPANSKIEIVLGAILVQNTNWRNAALALEKLGRNTELEPHHILNTKLADLQLLIKSSGFYKAKAQTILTILQWLERFNFDYSLIQRYYGQSLRQALLELKGIGEETADVLIVYVFEGVEFIPDSYTRRIFNKLGYTDTEQYSKLKRKIDLPQSFTTQDANELHALLDNFGKAYFNHKNNENFQFLEKYFVK</sequence>
<dbReference type="AlphaFoldDB" id="A0A3A0W7B8"/>
<dbReference type="OrthoDB" id="9802365at2"/>
<dbReference type="SUPFAM" id="SSF48150">
    <property type="entry name" value="DNA-glycosylase"/>
    <property type="match status" value="1"/>
</dbReference>
<dbReference type="GO" id="GO:0006284">
    <property type="term" value="P:base-excision repair"/>
    <property type="evidence" value="ECO:0007669"/>
    <property type="project" value="InterPro"/>
</dbReference>
<evidence type="ECO:0000259" key="5">
    <source>
        <dbReference type="SMART" id="SM00478"/>
    </source>
</evidence>
<dbReference type="InterPro" id="IPR003265">
    <property type="entry name" value="HhH-GPD_domain"/>
</dbReference>
<dbReference type="PIRSF" id="PIRSF001435">
    <property type="entry name" value="Nth"/>
    <property type="match status" value="1"/>
</dbReference>
<dbReference type="GO" id="GO:0051539">
    <property type="term" value="F:4 iron, 4 sulfur cluster binding"/>
    <property type="evidence" value="ECO:0007669"/>
    <property type="project" value="UniProtKB-KW"/>
</dbReference>
<reference evidence="6 7" key="1">
    <citation type="journal article" date="2016" name="Front. Microbiol.">
        <title>Comprehensive Phylogenetic Analysis of Bovine Non-aureus Staphylococci Species Based on Whole-Genome Sequencing.</title>
        <authorList>
            <person name="Naushad S."/>
            <person name="Barkema H.W."/>
            <person name="Luby C."/>
            <person name="Condas L.A."/>
            <person name="Nobrega D.B."/>
            <person name="Carson D.A."/>
            <person name="De Buck J."/>
        </authorList>
    </citation>
    <scope>NUCLEOTIDE SEQUENCE [LARGE SCALE GENOMIC DNA]</scope>
    <source>
        <strain evidence="6 7">SNUC 4781</strain>
    </source>
</reference>
<proteinExistence type="predicted"/>
<organism evidence="6 7">
    <name type="scientific">Staphylococcus gallinarum</name>
    <dbReference type="NCBI Taxonomy" id="1293"/>
    <lineage>
        <taxon>Bacteria</taxon>
        <taxon>Bacillati</taxon>
        <taxon>Bacillota</taxon>
        <taxon>Bacilli</taxon>
        <taxon>Bacillales</taxon>
        <taxon>Staphylococcaceae</taxon>
        <taxon>Staphylococcus</taxon>
    </lineage>
</organism>
<dbReference type="GO" id="GO:0004519">
    <property type="term" value="F:endonuclease activity"/>
    <property type="evidence" value="ECO:0007669"/>
    <property type="project" value="UniProtKB-KW"/>
</dbReference>
<comment type="caution">
    <text evidence="6">The sequence shown here is derived from an EMBL/GenBank/DDBJ whole genome shotgun (WGS) entry which is preliminary data.</text>
</comment>
<dbReference type="Proteomes" id="UP000265541">
    <property type="component" value="Unassembled WGS sequence"/>
</dbReference>
<dbReference type="GO" id="GO:0046872">
    <property type="term" value="F:metal ion binding"/>
    <property type="evidence" value="ECO:0007669"/>
    <property type="project" value="UniProtKB-KW"/>
</dbReference>
<evidence type="ECO:0000256" key="1">
    <source>
        <dbReference type="ARBA" id="ARBA00022485"/>
    </source>
</evidence>
<name>A0A3A0W7B8_STAGA</name>
<evidence type="ECO:0000256" key="4">
    <source>
        <dbReference type="ARBA" id="ARBA00023014"/>
    </source>
</evidence>
<keyword evidence="6" id="KW-0255">Endonuclease</keyword>
<keyword evidence="6" id="KW-0540">Nuclease</keyword>
<evidence type="ECO:0000313" key="7">
    <source>
        <dbReference type="Proteomes" id="UP000265541"/>
    </source>
</evidence>
<keyword evidence="1" id="KW-0004">4Fe-4S</keyword>
<dbReference type="EMBL" id="QYJN01000002">
    <property type="protein sequence ID" value="RIP36046.1"/>
    <property type="molecule type" value="Genomic_DNA"/>
</dbReference>
<accession>A0A3A0W7B8</accession>
<gene>
    <name evidence="6" type="ORF">BUZ14_05180</name>
</gene>